<organism evidence="2 3">
    <name type="scientific">Reichenbachiella agariperforans</name>
    <dbReference type="NCBI Taxonomy" id="156994"/>
    <lineage>
        <taxon>Bacteria</taxon>
        <taxon>Pseudomonadati</taxon>
        <taxon>Bacteroidota</taxon>
        <taxon>Cytophagia</taxon>
        <taxon>Cytophagales</taxon>
        <taxon>Reichenbachiellaceae</taxon>
        <taxon>Reichenbachiella</taxon>
    </lineage>
</organism>
<feature type="domain" description="DUF6984" evidence="1">
    <location>
        <begin position="5"/>
        <end position="102"/>
    </location>
</feature>
<name>A0A1M6TGD0_REIAG</name>
<evidence type="ECO:0000313" key="2">
    <source>
        <dbReference type="EMBL" id="SHK55896.1"/>
    </source>
</evidence>
<dbReference type="Pfam" id="PF22480">
    <property type="entry name" value="DUF6984"/>
    <property type="match status" value="1"/>
</dbReference>
<dbReference type="Proteomes" id="UP000184474">
    <property type="component" value="Unassembled WGS sequence"/>
</dbReference>
<reference evidence="3" key="1">
    <citation type="submission" date="2016-11" db="EMBL/GenBank/DDBJ databases">
        <authorList>
            <person name="Varghese N."/>
            <person name="Submissions S."/>
        </authorList>
    </citation>
    <scope>NUCLEOTIDE SEQUENCE [LARGE SCALE GENOMIC DNA]</scope>
    <source>
        <strain evidence="3">DSM 26134</strain>
    </source>
</reference>
<evidence type="ECO:0000259" key="1">
    <source>
        <dbReference type="Pfam" id="PF22480"/>
    </source>
</evidence>
<gene>
    <name evidence="2" type="ORF">SAMN04488028_10626</name>
</gene>
<dbReference type="InterPro" id="IPR054253">
    <property type="entry name" value="DUF6984"/>
</dbReference>
<keyword evidence="3" id="KW-1185">Reference proteome</keyword>
<dbReference type="RefSeq" id="WP_073123637.1">
    <property type="nucleotide sequence ID" value="NZ_FRAA01000006.1"/>
</dbReference>
<sequence>MNKSRAITSQEKAIVTAMLSHITANTDQFPVSETVTQYGDPYMGSINFDNDRPDLYDGDLVQCKYVDTDGVKVVLSLTKDKEGKLLDLDFWKENFTPLVQYPTPEIVDYNVK</sequence>
<accession>A0A1M6TGD0</accession>
<protein>
    <recommendedName>
        <fullName evidence="1">DUF6984 domain-containing protein</fullName>
    </recommendedName>
</protein>
<evidence type="ECO:0000313" key="3">
    <source>
        <dbReference type="Proteomes" id="UP000184474"/>
    </source>
</evidence>
<proteinExistence type="predicted"/>
<dbReference type="EMBL" id="FRAA01000006">
    <property type="protein sequence ID" value="SHK55896.1"/>
    <property type="molecule type" value="Genomic_DNA"/>
</dbReference>
<dbReference type="AlphaFoldDB" id="A0A1M6TGD0"/>